<sequence>MEVAKLNENIKFLRKNFGYTQETFANAIGIKRSLVGAYEEGRADPRLNNLLRMSELFNVSVDTLISKDVSKLSDEDLYITGDGAKILSITVDSQERENIELIPQKASAGYLNGYADPDYIESLPRFQLPMLPSNATYRAFEISGDSMLPLQPGTIIIGQYLERISDIKNGKTYVLLSKEEGVVYKRVFNYVDENGMLFLVSDNKSYSPYQVDAKNIIEVWESKAFISIDFPDPSSSTPEMNMTELTAIVANLQSEIVKLKEDK</sequence>
<dbReference type="Pfam" id="PF01381">
    <property type="entry name" value="HTH_3"/>
    <property type="match status" value="1"/>
</dbReference>
<dbReference type="GO" id="GO:0003677">
    <property type="term" value="F:DNA binding"/>
    <property type="evidence" value="ECO:0007669"/>
    <property type="project" value="UniProtKB-KW"/>
</dbReference>
<dbReference type="CDD" id="cd06462">
    <property type="entry name" value="Peptidase_S24_S26"/>
    <property type="match status" value="1"/>
</dbReference>
<evidence type="ECO:0000256" key="3">
    <source>
        <dbReference type="ARBA" id="ARBA00023163"/>
    </source>
</evidence>
<feature type="domain" description="HTH cro/C1-type" evidence="4">
    <location>
        <begin position="10"/>
        <end position="64"/>
    </location>
</feature>
<dbReference type="InterPro" id="IPR036286">
    <property type="entry name" value="LexA/Signal_pep-like_sf"/>
</dbReference>
<dbReference type="SUPFAM" id="SSF47413">
    <property type="entry name" value="lambda repressor-like DNA-binding domains"/>
    <property type="match status" value="1"/>
</dbReference>
<evidence type="ECO:0000313" key="6">
    <source>
        <dbReference type="Proteomes" id="UP000184474"/>
    </source>
</evidence>
<evidence type="ECO:0000259" key="4">
    <source>
        <dbReference type="PROSITE" id="PS50943"/>
    </source>
</evidence>
<dbReference type="AlphaFoldDB" id="A0A1M6UZ51"/>
<dbReference type="RefSeq" id="WP_073124593.1">
    <property type="nucleotide sequence ID" value="NZ_FRAA01000008.1"/>
</dbReference>
<evidence type="ECO:0000256" key="1">
    <source>
        <dbReference type="ARBA" id="ARBA00023015"/>
    </source>
</evidence>
<dbReference type="Pfam" id="PF00717">
    <property type="entry name" value="Peptidase_S24"/>
    <property type="match status" value="1"/>
</dbReference>
<dbReference type="Proteomes" id="UP000184474">
    <property type="component" value="Unassembled WGS sequence"/>
</dbReference>
<keyword evidence="3" id="KW-0804">Transcription</keyword>
<dbReference type="EMBL" id="FRAA01000008">
    <property type="protein sequence ID" value="SHK74460.1"/>
    <property type="molecule type" value="Genomic_DNA"/>
</dbReference>
<dbReference type="PANTHER" id="PTHR40661:SF3">
    <property type="entry name" value="FELS-1 PROPHAGE TRANSCRIPTIONAL REGULATOR"/>
    <property type="match status" value="1"/>
</dbReference>
<name>A0A1M6UZ51_REIAG</name>
<dbReference type="InterPro" id="IPR001387">
    <property type="entry name" value="Cro/C1-type_HTH"/>
</dbReference>
<keyword evidence="6" id="KW-1185">Reference proteome</keyword>
<dbReference type="PROSITE" id="PS50943">
    <property type="entry name" value="HTH_CROC1"/>
    <property type="match status" value="1"/>
</dbReference>
<dbReference type="SMART" id="SM00530">
    <property type="entry name" value="HTH_XRE"/>
    <property type="match status" value="1"/>
</dbReference>
<dbReference type="InterPro" id="IPR015927">
    <property type="entry name" value="Peptidase_S24_S26A/B/C"/>
</dbReference>
<dbReference type="CDD" id="cd00093">
    <property type="entry name" value="HTH_XRE"/>
    <property type="match status" value="1"/>
</dbReference>
<keyword evidence="2 5" id="KW-0238">DNA-binding</keyword>
<evidence type="ECO:0000256" key="2">
    <source>
        <dbReference type="ARBA" id="ARBA00023125"/>
    </source>
</evidence>
<organism evidence="5 6">
    <name type="scientific">Reichenbachiella agariperforans</name>
    <dbReference type="NCBI Taxonomy" id="156994"/>
    <lineage>
        <taxon>Bacteria</taxon>
        <taxon>Pseudomonadati</taxon>
        <taxon>Bacteroidota</taxon>
        <taxon>Cytophagia</taxon>
        <taxon>Cytophagales</taxon>
        <taxon>Reichenbachiellaceae</taxon>
        <taxon>Reichenbachiella</taxon>
    </lineage>
</organism>
<accession>A0A1M6UZ51</accession>
<evidence type="ECO:0000313" key="5">
    <source>
        <dbReference type="EMBL" id="SHK74460.1"/>
    </source>
</evidence>
<dbReference type="Gene3D" id="1.10.260.40">
    <property type="entry name" value="lambda repressor-like DNA-binding domains"/>
    <property type="match status" value="1"/>
</dbReference>
<keyword evidence="1" id="KW-0805">Transcription regulation</keyword>
<gene>
    <name evidence="5" type="ORF">SAMN04488028_10855</name>
</gene>
<dbReference type="STRING" id="156994.SAMN04488028_10855"/>
<proteinExistence type="predicted"/>
<reference evidence="6" key="1">
    <citation type="submission" date="2016-11" db="EMBL/GenBank/DDBJ databases">
        <authorList>
            <person name="Varghese N."/>
            <person name="Submissions S."/>
        </authorList>
    </citation>
    <scope>NUCLEOTIDE SEQUENCE [LARGE SCALE GENOMIC DNA]</scope>
    <source>
        <strain evidence="6">DSM 26134</strain>
    </source>
</reference>
<dbReference type="InterPro" id="IPR010982">
    <property type="entry name" value="Lambda_DNA-bd_dom_sf"/>
</dbReference>
<dbReference type="Gene3D" id="2.10.109.10">
    <property type="entry name" value="Umud Fragment, subunit A"/>
    <property type="match status" value="1"/>
</dbReference>
<dbReference type="PANTHER" id="PTHR40661">
    <property type="match status" value="1"/>
</dbReference>
<dbReference type="SUPFAM" id="SSF51306">
    <property type="entry name" value="LexA/Signal peptidase"/>
    <property type="match status" value="1"/>
</dbReference>
<protein>
    <submittedName>
        <fullName evidence="5">DNA-binding transcriptional regulator, XRE-family HTH domain</fullName>
    </submittedName>
</protein>